<organism evidence="1 2">
    <name type="scientific">Araneus ventricosus</name>
    <name type="common">Orbweaver spider</name>
    <name type="synonym">Epeira ventricosa</name>
    <dbReference type="NCBI Taxonomy" id="182803"/>
    <lineage>
        <taxon>Eukaryota</taxon>
        <taxon>Metazoa</taxon>
        <taxon>Ecdysozoa</taxon>
        <taxon>Arthropoda</taxon>
        <taxon>Chelicerata</taxon>
        <taxon>Arachnida</taxon>
        <taxon>Araneae</taxon>
        <taxon>Araneomorphae</taxon>
        <taxon>Entelegynae</taxon>
        <taxon>Araneoidea</taxon>
        <taxon>Araneidae</taxon>
        <taxon>Araneus</taxon>
    </lineage>
</organism>
<reference evidence="1 2" key="1">
    <citation type="journal article" date="2019" name="Sci. Rep.">
        <title>Orb-weaving spider Araneus ventricosus genome elucidates the spidroin gene catalogue.</title>
        <authorList>
            <person name="Kono N."/>
            <person name="Nakamura H."/>
            <person name="Ohtoshi R."/>
            <person name="Moran D.A.P."/>
            <person name="Shinohara A."/>
            <person name="Yoshida Y."/>
            <person name="Fujiwara M."/>
            <person name="Mori M."/>
            <person name="Tomita M."/>
            <person name="Arakawa K."/>
        </authorList>
    </citation>
    <scope>NUCLEOTIDE SEQUENCE [LARGE SCALE GENOMIC DNA]</scope>
</reference>
<name>A0A4Y2SSK4_ARAVE</name>
<keyword evidence="2" id="KW-1185">Reference proteome</keyword>
<comment type="caution">
    <text evidence="1">The sequence shown here is derived from an EMBL/GenBank/DDBJ whole genome shotgun (WGS) entry which is preliminary data.</text>
</comment>
<protein>
    <submittedName>
        <fullName evidence="1">Uncharacterized protein</fullName>
    </submittedName>
</protein>
<dbReference type="Proteomes" id="UP000499080">
    <property type="component" value="Unassembled WGS sequence"/>
</dbReference>
<gene>
    <name evidence="1" type="ORF">AVEN_36483_1</name>
</gene>
<sequence length="96" mass="10811">MDWSRLILVGGGCAFVAPVGTGRALETVLGTWGSVSDRSMWRWLCVFKVGENHQKGLMTSQRPMRAHADYPSTFGKLFIDFTFTRNITNIMAEILR</sequence>
<proteinExistence type="predicted"/>
<evidence type="ECO:0000313" key="1">
    <source>
        <dbReference type="EMBL" id="GBN90490.1"/>
    </source>
</evidence>
<dbReference type="EMBL" id="BGPR01023362">
    <property type="protein sequence ID" value="GBN90490.1"/>
    <property type="molecule type" value="Genomic_DNA"/>
</dbReference>
<evidence type="ECO:0000313" key="2">
    <source>
        <dbReference type="Proteomes" id="UP000499080"/>
    </source>
</evidence>
<accession>A0A4Y2SSK4</accession>
<dbReference type="AlphaFoldDB" id="A0A4Y2SSK4"/>